<comment type="caution">
    <text evidence="1">The sequence shown here is derived from an EMBL/GenBank/DDBJ whole genome shotgun (WGS) entry which is preliminary data.</text>
</comment>
<organism evidence="1 2">
    <name type="scientific">Roseospira visakhapatnamensis</name>
    <dbReference type="NCBI Taxonomy" id="390880"/>
    <lineage>
        <taxon>Bacteria</taxon>
        <taxon>Pseudomonadati</taxon>
        <taxon>Pseudomonadota</taxon>
        <taxon>Alphaproteobacteria</taxon>
        <taxon>Rhodospirillales</taxon>
        <taxon>Rhodospirillaceae</taxon>
        <taxon>Roseospira</taxon>
    </lineage>
</organism>
<protein>
    <submittedName>
        <fullName evidence="1">Uncharacterized protein</fullName>
    </submittedName>
</protein>
<accession>A0A7W6RG20</accession>
<reference evidence="1 2" key="1">
    <citation type="submission" date="2020-08" db="EMBL/GenBank/DDBJ databases">
        <title>Genome sequencing of Purple Non-Sulfur Bacteria from various extreme environments.</title>
        <authorList>
            <person name="Mayer M."/>
        </authorList>
    </citation>
    <scope>NUCLEOTIDE SEQUENCE [LARGE SCALE GENOMIC DNA]</scope>
    <source>
        <strain evidence="1 2">JA131</strain>
    </source>
</reference>
<dbReference type="EMBL" id="JACIGK010000025">
    <property type="protein sequence ID" value="MBB4267359.1"/>
    <property type="molecule type" value="Genomic_DNA"/>
</dbReference>
<evidence type="ECO:0000313" key="2">
    <source>
        <dbReference type="Proteomes" id="UP000554286"/>
    </source>
</evidence>
<dbReference type="AlphaFoldDB" id="A0A7W6RG20"/>
<dbReference type="Proteomes" id="UP000554286">
    <property type="component" value="Unassembled WGS sequence"/>
</dbReference>
<keyword evidence="2" id="KW-1185">Reference proteome</keyword>
<gene>
    <name evidence="1" type="ORF">GGD89_003000</name>
</gene>
<name>A0A7W6RG20_9PROT</name>
<evidence type="ECO:0000313" key="1">
    <source>
        <dbReference type="EMBL" id="MBB4267359.1"/>
    </source>
</evidence>
<dbReference type="RefSeq" id="WP_281396726.1">
    <property type="nucleotide sequence ID" value="NZ_JACIGK010000025.1"/>
</dbReference>
<sequence length="40" mass="4198">MLLSAMVAGRQSITDPDATADAVITTHDTHIGHGWPPVVD</sequence>
<proteinExistence type="predicted"/>